<organism evidence="2 3">
    <name type="scientific">Longimicrobium terrae</name>
    <dbReference type="NCBI Taxonomy" id="1639882"/>
    <lineage>
        <taxon>Bacteria</taxon>
        <taxon>Pseudomonadati</taxon>
        <taxon>Gemmatimonadota</taxon>
        <taxon>Longimicrobiia</taxon>
        <taxon>Longimicrobiales</taxon>
        <taxon>Longimicrobiaceae</taxon>
        <taxon>Longimicrobium</taxon>
    </lineage>
</organism>
<gene>
    <name evidence="2" type="ORF">HNQ61_001166</name>
</gene>
<feature type="region of interest" description="Disordered" evidence="1">
    <location>
        <begin position="1"/>
        <end position="48"/>
    </location>
</feature>
<dbReference type="RefSeq" id="WP_170037379.1">
    <property type="nucleotide sequence ID" value="NZ_JABDTL010000002.1"/>
</dbReference>
<dbReference type="AlphaFoldDB" id="A0A841GLC3"/>
<evidence type="ECO:0000313" key="2">
    <source>
        <dbReference type="EMBL" id="MBB6069551.1"/>
    </source>
</evidence>
<proteinExistence type="predicted"/>
<name>A0A841GLC3_9BACT</name>
<protein>
    <submittedName>
        <fullName evidence="2">Uncharacterized protein</fullName>
    </submittedName>
</protein>
<evidence type="ECO:0000313" key="3">
    <source>
        <dbReference type="Proteomes" id="UP000582837"/>
    </source>
</evidence>
<evidence type="ECO:0000256" key="1">
    <source>
        <dbReference type="SAM" id="MobiDB-lite"/>
    </source>
</evidence>
<dbReference type="EMBL" id="JACHIA010000002">
    <property type="protein sequence ID" value="MBB6069551.1"/>
    <property type="molecule type" value="Genomic_DNA"/>
</dbReference>
<dbReference type="Proteomes" id="UP000582837">
    <property type="component" value="Unassembled WGS sequence"/>
</dbReference>
<reference evidence="2 3" key="1">
    <citation type="submission" date="2020-08" db="EMBL/GenBank/DDBJ databases">
        <title>Genomic Encyclopedia of Type Strains, Phase IV (KMG-IV): sequencing the most valuable type-strain genomes for metagenomic binning, comparative biology and taxonomic classification.</title>
        <authorList>
            <person name="Goeker M."/>
        </authorList>
    </citation>
    <scope>NUCLEOTIDE SEQUENCE [LARGE SCALE GENOMIC DNA]</scope>
    <source>
        <strain evidence="2 3">DSM 29007</strain>
    </source>
</reference>
<comment type="caution">
    <text evidence="2">The sequence shown here is derived from an EMBL/GenBank/DDBJ whole genome shotgun (WGS) entry which is preliminary data.</text>
</comment>
<accession>A0A841GLC3</accession>
<sequence length="48" mass="5162">MSDDLKTGGPLPLAQDRGGSQPRLSREDDASIVKTATTLHSRRMKPIG</sequence>
<keyword evidence="3" id="KW-1185">Reference proteome</keyword>